<keyword evidence="2" id="KW-0812">Transmembrane</keyword>
<feature type="transmembrane region" description="Helical" evidence="2">
    <location>
        <begin position="69"/>
        <end position="92"/>
    </location>
</feature>
<evidence type="ECO:0000313" key="4">
    <source>
        <dbReference type="Proteomes" id="UP001301958"/>
    </source>
</evidence>
<reference evidence="3" key="1">
    <citation type="journal article" date="2023" name="Mol. Phylogenet. Evol.">
        <title>Genome-scale phylogeny and comparative genomics of the fungal order Sordariales.</title>
        <authorList>
            <person name="Hensen N."/>
            <person name="Bonometti L."/>
            <person name="Westerberg I."/>
            <person name="Brannstrom I.O."/>
            <person name="Guillou S."/>
            <person name="Cros-Aarteil S."/>
            <person name="Calhoun S."/>
            <person name="Haridas S."/>
            <person name="Kuo A."/>
            <person name="Mondo S."/>
            <person name="Pangilinan J."/>
            <person name="Riley R."/>
            <person name="LaButti K."/>
            <person name="Andreopoulos B."/>
            <person name="Lipzen A."/>
            <person name="Chen C."/>
            <person name="Yan M."/>
            <person name="Daum C."/>
            <person name="Ng V."/>
            <person name="Clum A."/>
            <person name="Steindorff A."/>
            <person name="Ohm R.A."/>
            <person name="Martin F."/>
            <person name="Silar P."/>
            <person name="Natvig D.O."/>
            <person name="Lalanne C."/>
            <person name="Gautier V."/>
            <person name="Ament-Velasquez S.L."/>
            <person name="Kruys A."/>
            <person name="Hutchinson M.I."/>
            <person name="Powell A.J."/>
            <person name="Barry K."/>
            <person name="Miller A.N."/>
            <person name="Grigoriev I.V."/>
            <person name="Debuchy R."/>
            <person name="Gladieux P."/>
            <person name="Hiltunen Thoren M."/>
            <person name="Johannesson H."/>
        </authorList>
    </citation>
    <scope>NUCLEOTIDE SEQUENCE</scope>
    <source>
        <strain evidence="3">CBS 990.96</strain>
    </source>
</reference>
<protein>
    <recommendedName>
        <fullName evidence="5">Transmembrane protein</fullName>
    </recommendedName>
</protein>
<feature type="region of interest" description="Disordered" evidence="1">
    <location>
        <begin position="110"/>
        <end position="151"/>
    </location>
</feature>
<evidence type="ECO:0008006" key="5">
    <source>
        <dbReference type="Google" id="ProtNLM"/>
    </source>
</evidence>
<sequence length="257" mass="28405">MPSIPRQAGGFDAPGIDRDNVLHRRSPLPIPTPAQTIPTPVLLERQAPVQTSTIPSFYGALTSSPDPGAVAGITLGAVAGFCLVLYMIYFCINIGNNDSFTEGSASVVTRKSYRSRSEATSALPPRRHSHRHSRGDREARVEITRTTSTHGPEVVMEEVDGRRERIIREERRRSVSRGGPPPMMRVVGSSVGSSGRDDEVVVIEENSPSPRERERRRSRIRSVERRSSGYYREVDPDRFAGGDADVIEVRRSSSRRG</sequence>
<evidence type="ECO:0000256" key="1">
    <source>
        <dbReference type="SAM" id="MobiDB-lite"/>
    </source>
</evidence>
<keyword evidence="4" id="KW-1185">Reference proteome</keyword>
<feature type="compositionally biased region" description="Basic residues" evidence="1">
    <location>
        <begin position="125"/>
        <end position="134"/>
    </location>
</feature>
<dbReference type="AlphaFoldDB" id="A0AAN7BQW2"/>
<feature type="compositionally biased region" description="Low complexity" evidence="1">
    <location>
        <begin position="185"/>
        <end position="194"/>
    </location>
</feature>
<dbReference type="EMBL" id="MU865326">
    <property type="protein sequence ID" value="KAK4227832.1"/>
    <property type="molecule type" value="Genomic_DNA"/>
</dbReference>
<evidence type="ECO:0000313" key="3">
    <source>
        <dbReference type="EMBL" id="KAK4227832.1"/>
    </source>
</evidence>
<proteinExistence type="predicted"/>
<gene>
    <name evidence="3" type="ORF">QBC38DRAFT_476670</name>
</gene>
<comment type="caution">
    <text evidence="3">The sequence shown here is derived from an EMBL/GenBank/DDBJ whole genome shotgun (WGS) entry which is preliminary data.</text>
</comment>
<feature type="compositionally biased region" description="Basic and acidic residues" evidence="1">
    <location>
        <begin position="210"/>
        <end position="239"/>
    </location>
</feature>
<evidence type="ECO:0000256" key="2">
    <source>
        <dbReference type="SAM" id="Phobius"/>
    </source>
</evidence>
<dbReference type="Proteomes" id="UP001301958">
    <property type="component" value="Unassembled WGS sequence"/>
</dbReference>
<organism evidence="3 4">
    <name type="scientific">Podospora fimiseda</name>
    <dbReference type="NCBI Taxonomy" id="252190"/>
    <lineage>
        <taxon>Eukaryota</taxon>
        <taxon>Fungi</taxon>
        <taxon>Dikarya</taxon>
        <taxon>Ascomycota</taxon>
        <taxon>Pezizomycotina</taxon>
        <taxon>Sordariomycetes</taxon>
        <taxon>Sordariomycetidae</taxon>
        <taxon>Sordariales</taxon>
        <taxon>Podosporaceae</taxon>
        <taxon>Podospora</taxon>
    </lineage>
</organism>
<feature type="region of interest" description="Disordered" evidence="1">
    <location>
        <begin position="170"/>
        <end position="239"/>
    </location>
</feature>
<reference evidence="3" key="2">
    <citation type="submission" date="2023-05" db="EMBL/GenBank/DDBJ databases">
        <authorList>
            <consortium name="Lawrence Berkeley National Laboratory"/>
            <person name="Steindorff A."/>
            <person name="Hensen N."/>
            <person name="Bonometti L."/>
            <person name="Westerberg I."/>
            <person name="Brannstrom I.O."/>
            <person name="Guillou S."/>
            <person name="Cros-Aarteil S."/>
            <person name="Calhoun S."/>
            <person name="Haridas S."/>
            <person name="Kuo A."/>
            <person name="Mondo S."/>
            <person name="Pangilinan J."/>
            <person name="Riley R."/>
            <person name="Labutti K."/>
            <person name="Andreopoulos B."/>
            <person name="Lipzen A."/>
            <person name="Chen C."/>
            <person name="Yanf M."/>
            <person name="Daum C."/>
            <person name="Ng V."/>
            <person name="Clum A."/>
            <person name="Ohm R."/>
            <person name="Martin F."/>
            <person name="Silar P."/>
            <person name="Natvig D."/>
            <person name="Lalanne C."/>
            <person name="Gautier V."/>
            <person name="Ament-Velasquez S.L."/>
            <person name="Kruys A."/>
            <person name="Hutchinson M.I."/>
            <person name="Powell A.J."/>
            <person name="Barry K."/>
            <person name="Miller A.N."/>
            <person name="Grigoriev I.V."/>
            <person name="Debuchy R."/>
            <person name="Gladieux P."/>
            <person name="Thoren M.H."/>
            <person name="Johannesson H."/>
        </authorList>
    </citation>
    <scope>NUCLEOTIDE SEQUENCE</scope>
    <source>
        <strain evidence="3">CBS 990.96</strain>
    </source>
</reference>
<keyword evidence="2" id="KW-0472">Membrane</keyword>
<keyword evidence="2" id="KW-1133">Transmembrane helix</keyword>
<accession>A0AAN7BQW2</accession>
<name>A0AAN7BQW2_9PEZI</name>